<dbReference type="EMBL" id="MU001636">
    <property type="protein sequence ID" value="KAF2482618.1"/>
    <property type="molecule type" value="Genomic_DNA"/>
</dbReference>
<evidence type="ECO:0000313" key="4">
    <source>
        <dbReference type="Proteomes" id="UP000799767"/>
    </source>
</evidence>
<dbReference type="Proteomes" id="UP000799767">
    <property type="component" value="Unassembled WGS sequence"/>
</dbReference>
<proteinExistence type="inferred from homology"/>
<feature type="region of interest" description="Disordered" evidence="2">
    <location>
        <begin position="1"/>
        <end position="37"/>
    </location>
</feature>
<evidence type="ECO:0000256" key="2">
    <source>
        <dbReference type="SAM" id="MobiDB-lite"/>
    </source>
</evidence>
<dbReference type="GeneID" id="54476497"/>
<evidence type="ECO:0000256" key="1">
    <source>
        <dbReference type="ARBA" id="ARBA00010098"/>
    </source>
</evidence>
<keyword evidence="4" id="KW-1185">Reference proteome</keyword>
<keyword evidence="3" id="KW-0396">Initiation factor</keyword>
<name>A0A6A6PR64_9PEZI</name>
<dbReference type="GO" id="GO:0001181">
    <property type="term" value="F:RNA polymerase I general transcription initiation factor activity"/>
    <property type="evidence" value="ECO:0007669"/>
    <property type="project" value="InterPro"/>
</dbReference>
<feature type="region of interest" description="Disordered" evidence="2">
    <location>
        <begin position="644"/>
        <end position="686"/>
    </location>
</feature>
<reference evidence="3" key="1">
    <citation type="journal article" date="2020" name="Stud. Mycol.">
        <title>101 Dothideomycetes genomes: a test case for predicting lifestyles and emergence of pathogens.</title>
        <authorList>
            <person name="Haridas S."/>
            <person name="Albert R."/>
            <person name="Binder M."/>
            <person name="Bloem J."/>
            <person name="Labutti K."/>
            <person name="Salamov A."/>
            <person name="Andreopoulos B."/>
            <person name="Baker S."/>
            <person name="Barry K."/>
            <person name="Bills G."/>
            <person name="Bluhm B."/>
            <person name="Cannon C."/>
            <person name="Castanera R."/>
            <person name="Culley D."/>
            <person name="Daum C."/>
            <person name="Ezra D."/>
            <person name="Gonzalez J."/>
            <person name="Henrissat B."/>
            <person name="Kuo A."/>
            <person name="Liang C."/>
            <person name="Lipzen A."/>
            <person name="Lutzoni F."/>
            <person name="Magnuson J."/>
            <person name="Mondo S."/>
            <person name="Nolan M."/>
            <person name="Ohm R."/>
            <person name="Pangilinan J."/>
            <person name="Park H.-J."/>
            <person name="Ramirez L."/>
            <person name="Alfaro M."/>
            <person name="Sun H."/>
            <person name="Tritt A."/>
            <person name="Yoshinaga Y."/>
            <person name="Zwiers L.-H."/>
            <person name="Turgeon B."/>
            <person name="Goodwin S."/>
            <person name="Spatafora J."/>
            <person name="Crous P."/>
            <person name="Grigoriev I."/>
        </authorList>
    </citation>
    <scope>NUCLEOTIDE SEQUENCE</scope>
    <source>
        <strain evidence="3">CBS 113389</strain>
    </source>
</reference>
<keyword evidence="3" id="KW-0648">Protein biosynthesis</keyword>
<dbReference type="AlphaFoldDB" id="A0A6A6PR64"/>
<protein>
    <submittedName>
        <fullName evidence="3">RNA polymerase I-specific transcription initiation factor RRN3</fullName>
    </submittedName>
</protein>
<comment type="similarity">
    <text evidence="1">Belongs to the RRN3 family.</text>
</comment>
<dbReference type="GO" id="GO:0001042">
    <property type="term" value="F:RNA polymerase I core binding"/>
    <property type="evidence" value="ECO:0007669"/>
    <property type="project" value="TreeGrafter"/>
</dbReference>
<dbReference type="RefSeq" id="XP_033589188.1">
    <property type="nucleotide sequence ID" value="XM_033735495.1"/>
</dbReference>
<dbReference type="GO" id="GO:0003743">
    <property type="term" value="F:translation initiation factor activity"/>
    <property type="evidence" value="ECO:0007669"/>
    <property type="project" value="UniProtKB-KW"/>
</dbReference>
<feature type="compositionally biased region" description="Acidic residues" evidence="2">
    <location>
        <begin position="310"/>
        <end position="331"/>
    </location>
</feature>
<gene>
    <name evidence="3" type="ORF">BDY17DRAFT_311067</name>
</gene>
<accession>A0A6A6PR64</accession>
<dbReference type="InterPro" id="IPR007991">
    <property type="entry name" value="RNA_pol_I_trans_ini_fac_RRN3"/>
</dbReference>
<feature type="region of interest" description="Disordered" evidence="2">
    <location>
        <begin position="284"/>
        <end position="332"/>
    </location>
</feature>
<dbReference type="OrthoDB" id="26970at2759"/>
<dbReference type="PANTHER" id="PTHR12790:SF0">
    <property type="entry name" value="RNA POLYMERASE I-SPECIFIC TRANSCRIPTION INITIATION FACTOR RRN3-RELATED"/>
    <property type="match status" value="1"/>
</dbReference>
<sequence>MVSLAAPAGVMPPPATPSRRPTLAGKRDSSFLDTDDESALSTTTKKLRVAFDPNVDIRIMEDWTEKSYDLVKEEVIQAIRRHLAPAEQRDDAPYVKLLQQLRQDAFSSDSWTSTLLKKYIVAIDSRMSSLGECGKLVIAILDLSWLGRDEAFVALFTKFLWGLATAHVKYVPAIVDRLVPHFARLPASLGQLPDETPVSRTKMFARLHSLIKILLLQVPSANSALVQALRLEFPNDLATTKSYLQYQKHLLRLADRNAEPKAEILALLVQRLVSIDVQIQNDMEDLEEEEETEQKLLQHNRSRRVHDAAEDSDDSDDDSVSESEVTMTEEEERLRELRMKIEKLDGTLDLLFDYYTPLVQDGSPAESNAAYQQLLSHFAHYILPNRTRHAQFLLFHFSQSSPAHTDLLAERCLQLAIHDAATPTLRLSACAYLSSFMARGAHIPRQSVQRVFDILCHYLDEMRQRYAPTCRKPDRRSYALYYAIAQALLYIFCFRWRDLATGSTTPELDGRDFSEDDTLAEGRDLAWLPGVRDTLQTNIYCSLNPLKVCSPAIVGEFAKIANHLRFLFVFPLLETNKRLRLDQAVSYYGSNGVLDIGRRETAWDRKTGEAHHRLEAYFPFDPYHLPKSKHWVASDYNEWKLPYGMKREDDNEDSESSEDDDDDESDVASLPEEDEHLPVASMISTH</sequence>
<organism evidence="3 4">
    <name type="scientific">Neohortaea acidophila</name>
    <dbReference type="NCBI Taxonomy" id="245834"/>
    <lineage>
        <taxon>Eukaryota</taxon>
        <taxon>Fungi</taxon>
        <taxon>Dikarya</taxon>
        <taxon>Ascomycota</taxon>
        <taxon>Pezizomycotina</taxon>
        <taxon>Dothideomycetes</taxon>
        <taxon>Dothideomycetidae</taxon>
        <taxon>Mycosphaerellales</taxon>
        <taxon>Teratosphaeriaceae</taxon>
        <taxon>Neohortaea</taxon>
    </lineage>
</organism>
<dbReference type="GO" id="GO:0005634">
    <property type="term" value="C:nucleus"/>
    <property type="evidence" value="ECO:0007669"/>
    <property type="project" value="TreeGrafter"/>
</dbReference>
<evidence type="ECO:0000313" key="3">
    <source>
        <dbReference type="EMBL" id="KAF2482618.1"/>
    </source>
</evidence>
<feature type="compositionally biased region" description="Acidic residues" evidence="2">
    <location>
        <begin position="650"/>
        <end position="675"/>
    </location>
</feature>
<dbReference type="GO" id="GO:0006361">
    <property type="term" value="P:transcription initiation at RNA polymerase I promoter"/>
    <property type="evidence" value="ECO:0007669"/>
    <property type="project" value="InterPro"/>
</dbReference>
<dbReference type="Pfam" id="PF05327">
    <property type="entry name" value="RRN3"/>
    <property type="match status" value="1"/>
</dbReference>
<dbReference type="PANTHER" id="PTHR12790">
    <property type="entry name" value="TRANSCRIPTION INITIATION FACTOR IA RRN3"/>
    <property type="match status" value="1"/>
</dbReference>